<dbReference type="SMART" id="SM00698">
    <property type="entry name" value="MORN"/>
    <property type="match status" value="5"/>
</dbReference>
<dbReference type="PANTHER" id="PTHR43215">
    <property type="entry name" value="RADIAL SPOKE HEAD 1 HOMOLOG"/>
    <property type="match status" value="1"/>
</dbReference>
<comment type="caution">
    <text evidence="2">The sequence shown here is derived from an EMBL/GenBank/DDBJ whole genome shotgun (WGS) entry which is preliminary data.</text>
</comment>
<dbReference type="EMBL" id="CAJJDN010000002">
    <property type="protein sequence ID" value="CAD8047630.1"/>
    <property type="molecule type" value="Genomic_DNA"/>
</dbReference>
<protein>
    <recommendedName>
        <fullName evidence="4">MORN repeat protein</fullName>
    </recommendedName>
</protein>
<dbReference type="OrthoDB" id="300500at2759"/>
<keyword evidence="1" id="KW-0677">Repeat</keyword>
<sequence>MGNGSGLSNQNQDKGILNTRRNNINLLVRQITNQFMKEKIQEILRLDQELNEIWQNLNVDNQRDFTIALNGSYRGTRDENDRQCGFGELISDKQDKYCLGYWQDNELNGKGCTLFIEENQQYHYYYGIFDKGNPHGRGTLKYSDGSNYDGQWLNGNMTGSGTIYIYNTLQYQGYVKNRMMHGKGKLYLSSDPGNQNFGSDDQFITRGGIIMEGQFYEDNLCDGTIKSQTGIYIGQMKDGQMEGRGKFIWNENNFYHGEFKNNMRHGIGSSKNQNGQIEIAKWENDQKVQVLNLQ</sequence>
<dbReference type="PANTHER" id="PTHR43215:SF14">
    <property type="entry name" value="RADIAL SPOKE HEAD 1 HOMOLOG"/>
    <property type="match status" value="1"/>
</dbReference>
<dbReference type="GO" id="GO:0005829">
    <property type="term" value="C:cytosol"/>
    <property type="evidence" value="ECO:0007669"/>
    <property type="project" value="TreeGrafter"/>
</dbReference>
<evidence type="ECO:0000313" key="3">
    <source>
        <dbReference type="Proteomes" id="UP000692954"/>
    </source>
</evidence>
<dbReference type="Pfam" id="PF02493">
    <property type="entry name" value="MORN"/>
    <property type="match status" value="6"/>
</dbReference>
<gene>
    <name evidence="2" type="ORF">PSON_ATCC_30995.1.T0020533</name>
</gene>
<reference evidence="2" key="1">
    <citation type="submission" date="2021-01" db="EMBL/GenBank/DDBJ databases">
        <authorList>
            <consortium name="Genoscope - CEA"/>
            <person name="William W."/>
        </authorList>
    </citation>
    <scope>NUCLEOTIDE SEQUENCE</scope>
</reference>
<dbReference type="Proteomes" id="UP000692954">
    <property type="component" value="Unassembled WGS sequence"/>
</dbReference>
<evidence type="ECO:0000313" key="2">
    <source>
        <dbReference type="EMBL" id="CAD8047630.1"/>
    </source>
</evidence>
<evidence type="ECO:0000256" key="1">
    <source>
        <dbReference type="ARBA" id="ARBA00022737"/>
    </source>
</evidence>
<proteinExistence type="predicted"/>
<keyword evidence="3" id="KW-1185">Reference proteome</keyword>
<name>A0A8S1K425_9CILI</name>
<evidence type="ECO:0008006" key="4">
    <source>
        <dbReference type="Google" id="ProtNLM"/>
    </source>
</evidence>
<dbReference type="InterPro" id="IPR003409">
    <property type="entry name" value="MORN"/>
</dbReference>
<accession>A0A8S1K425</accession>
<organism evidence="2 3">
    <name type="scientific">Paramecium sonneborni</name>
    <dbReference type="NCBI Taxonomy" id="65129"/>
    <lineage>
        <taxon>Eukaryota</taxon>
        <taxon>Sar</taxon>
        <taxon>Alveolata</taxon>
        <taxon>Ciliophora</taxon>
        <taxon>Intramacronucleata</taxon>
        <taxon>Oligohymenophorea</taxon>
        <taxon>Peniculida</taxon>
        <taxon>Parameciidae</taxon>
        <taxon>Paramecium</taxon>
    </lineage>
</organism>
<dbReference type="AlphaFoldDB" id="A0A8S1K425"/>